<gene>
    <name evidence="1" type="ORF">K1I37_19350</name>
</gene>
<dbReference type="KEGG" id="aaco:K1I37_19350"/>
<dbReference type="AlphaFoldDB" id="T0DDT5"/>
<proteinExistence type="predicted"/>
<protein>
    <submittedName>
        <fullName evidence="1">Uncharacterized protein</fullName>
    </submittedName>
</protein>
<reference evidence="2" key="1">
    <citation type="journal article" date="2022" name="G3 (Bethesda)">
        <title>Unveiling the complete genome sequence of Alicyclobacillus acidoterrestris DSM 3922T, a taint-producing strain.</title>
        <authorList>
            <person name="Leonardo I.C."/>
            <person name="Barreto Crespo M.T."/>
            <person name="Gaspar F.B."/>
        </authorList>
    </citation>
    <scope>NUCLEOTIDE SEQUENCE [LARGE SCALE GENOMIC DNA]</scope>
    <source>
        <strain evidence="2">DSM 3922</strain>
    </source>
</reference>
<keyword evidence="2" id="KW-1185">Reference proteome</keyword>
<dbReference type="RefSeq" id="WP_021296039.1">
    <property type="nucleotide sequence ID" value="NZ_AURB01000123.1"/>
</dbReference>
<dbReference type="Proteomes" id="UP000829401">
    <property type="component" value="Chromosome"/>
</dbReference>
<accession>T0DDT5</accession>
<accession>A0A9E6ZT90</accession>
<organism evidence="1 2">
    <name type="scientific">Alicyclobacillus acidoterrestris (strain ATCC 49025 / DSM 3922 / CIP 106132 / NCIMB 13137 / GD3B)</name>
    <dbReference type="NCBI Taxonomy" id="1356854"/>
    <lineage>
        <taxon>Bacteria</taxon>
        <taxon>Bacillati</taxon>
        <taxon>Bacillota</taxon>
        <taxon>Bacilli</taxon>
        <taxon>Bacillales</taxon>
        <taxon>Alicyclobacillaceae</taxon>
        <taxon>Alicyclobacillus</taxon>
    </lineage>
</organism>
<evidence type="ECO:0000313" key="1">
    <source>
        <dbReference type="EMBL" id="UNO48769.1"/>
    </source>
</evidence>
<dbReference type="EMBL" id="CP080467">
    <property type="protein sequence ID" value="UNO48769.1"/>
    <property type="molecule type" value="Genomic_DNA"/>
</dbReference>
<sequence length="126" mass="14590">MSFRADFINKINERYADDAAKRRSIESDWGKIRGYFTMFMEDISDVIDFALASVEENEKELALLVEGHELSFRKSDAGIRVKIDGDYVDHFTPTTEGYCVNFRGNKLLDDIDRYMALTFADVRDKL</sequence>
<evidence type="ECO:0000313" key="2">
    <source>
        <dbReference type="Proteomes" id="UP000829401"/>
    </source>
</evidence>
<name>T0DDT5_ALIAG</name>